<dbReference type="PROSITE" id="PS51257">
    <property type="entry name" value="PROKAR_LIPOPROTEIN"/>
    <property type="match status" value="1"/>
</dbReference>
<dbReference type="Proteomes" id="UP000441354">
    <property type="component" value="Unassembled WGS sequence"/>
</dbReference>
<name>A0A7V7UUV9_9BACI</name>
<evidence type="ECO:0008006" key="3">
    <source>
        <dbReference type="Google" id="ProtNLM"/>
    </source>
</evidence>
<dbReference type="AlphaFoldDB" id="A0A7V7UUV9"/>
<dbReference type="EMBL" id="WBOT01000004">
    <property type="protein sequence ID" value="KAB2332009.1"/>
    <property type="molecule type" value="Genomic_DNA"/>
</dbReference>
<evidence type="ECO:0000313" key="2">
    <source>
        <dbReference type="Proteomes" id="UP000441354"/>
    </source>
</evidence>
<dbReference type="OrthoDB" id="2932589at2"/>
<evidence type="ECO:0000313" key="1">
    <source>
        <dbReference type="EMBL" id="KAB2332009.1"/>
    </source>
</evidence>
<dbReference type="RefSeq" id="WP_151574864.1">
    <property type="nucleotide sequence ID" value="NZ_WBOT01000004.1"/>
</dbReference>
<gene>
    <name evidence="1" type="ORF">F7732_15225</name>
</gene>
<reference evidence="1 2" key="1">
    <citation type="journal article" date="2014" name="Arch. Microbiol.">
        <title>Bacillus mesophilum sp. nov., strain IITR-54T, a novel 4-chlorobiphenyl dechlorinating bacterium.</title>
        <authorList>
            <person name="Manickam N."/>
            <person name="Singh N.K."/>
            <person name="Bajaj A."/>
            <person name="Kumar R.M."/>
            <person name="Kaur G."/>
            <person name="Kaur N."/>
            <person name="Bala M."/>
            <person name="Kumar A."/>
            <person name="Mayilraj S."/>
        </authorList>
    </citation>
    <scope>NUCLEOTIDE SEQUENCE [LARGE SCALE GENOMIC DNA]</scope>
    <source>
        <strain evidence="1 2">IITR-54</strain>
    </source>
</reference>
<sequence>MLKLIKRENRLGGVFLKKIASISLLSLFFLTGCQFLNISIGALDTTNLTDITEEQQGNSPITYEAATVEEGLEALPFEMILPEELPFEAELYMPPVINDLNGDGKMIIAYFGARSANENEEILLRVKADYPVSDSSYPNYEEVELKNGVTGYYLKSALSFQIDDVAFTVVYMNDDIPVEQHREEIIAIANQMIE</sequence>
<comment type="caution">
    <text evidence="1">The sequence shown here is derived from an EMBL/GenBank/DDBJ whole genome shotgun (WGS) entry which is preliminary data.</text>
</comment>
<accession>A0A7V7UUV9</accession>
<protein>
    <recommendedName>
        <fullName evidence="3">DUF4367 domain-containing protein</fullName>
    </recommendedName>
</protein>
<keyword evidence="2" id="KW-1185">Reference proteome</keyword>
<organism evidence="1 2">
    <name type="scientific">Bacillus mesophilum</name>
    <dbReference type="NCBI Taxonomy" id="1071718"/>
    <lineage>
        <taxon>Bacteria</taxon>
        <taxon>Bacillati</taxon>
        <taxon>Bacillota</taxon>
        <taxon>Bacilli</taxon>
        <taxon>Bacillales</taxon>
        <taxon>Bacillaceae</taxon>
        <taxon>Bacillus</taxon>
    </lineage>
</organism>
<proteinExistence type="predicted"/>